<evidence type="ECO:0000256" key="5">
    <source>
        <dbReference type="ARBA" id="ARBA00022984"/>
    </source>
</evidence>
<feature type="active site" description="Proton donor/acceptor" evidence="7">
    <location>
        <position position="167"/>
    </location>
</feature>
<dbReference type="InterPro" id="IPR005490">
    <property type="entry name" value="LD_TPept_cat_dom"/>
</dbReference>
<feature type="signal peptide" evidence="8">
    <location>
        <begin position="1"/>
        <end position="22"/>
    </location>
</feature>
<evidence type="ECO:0000313" key="11">
    <source>
        <dbReference type="Proteomes" id="UP000501812"/>
    </source>
</evidence>
<evidence type="ECO:0000256" key="3">
    <source>
        <dbReference type="ARBA" id="ARBA00022679"/>
    </source>
</evidence>
<accession>A0A858RLP3</accession>
<dbReference type="KEGG" id="luo:HHL09_21720"/>
<evidence type="ECO:0000256" key="8">
    <source>
        <dbReference type="SAM" id="SignalP"/>
    </source>
</evidence>
<dbReference type="CDD" id="cd16913">
    <property type="entry name" value="YkuD_like"/>
    <property type="match status" value="1"/>
</dbReference>
<keyword evidence="4 7" id="KW-0133">Cell shape</keyword>
<dbReference type="GO" id="GO:0008360">
    <property type="term" value="P:regulation of cell shape"/>
    <property type="evidence" value="ECO:0007669"/>
    <property type="project" value="UniProtKB-UniRule"/>
</dbReference>
<dbReference type="PROSITE" id="PS52029">
    <property type="entry name" value="LD_TPASE"/>
    <property type="match status" value="1"/>
</dbReference>
<dbReference type="PROSITE" id="PS51257">
    <property type="entry name" value="PROKAR_LIPOPROTEIN"/>
    <property type="match status" value="1"/>
</dbReference>
<name>A0A858RLP3_9BACT</name>
<dbReference type="Proteomes" id="UP000501812">
    <property type="component" value="Chromosome"/>
</dbReference>
<dbReference type="PANTHER" id="PTHR30582:SF2">
    <property type="entry name" value="L,D-TRANSPEPTIDASE YCIB-RELATED"/>
    <property type="match status" value="1"/>
</dbReference>
<feature type="active site" description="Nucleophile" evidence="7">
    <location>
        <position position="180"/>
    </location>
</feature>
<dbReference type="EMBL" id="CP051774">
    <property type="protein sequence ID" value="QJE98286.1"/>
    <property type="molecule type" value="Genomic_DNA"/>
</dbReference>
<feature type="chain" id="PRO_5032789346" evidence="8">
    <location>
        <begin position="23"/>
        <end position="205"/>
    </location>
</feature>
<evidence type="ECO:0000313" key="10">
    <source>
        <dbReference type="EMBL" id="QJE98286.1"/>
    </source>
</evidence>
<dbReference type="RefSeq" id="WP_169456745.1">
    <property type="nucleotide sequence ID" value="NZ_CP051774.1"/>
</dbReference>
<feature type="domain" description="L,D-TPase catalytic" evidence="9">
    <location>
        <begin position="67"/>
        <end position="204"/>
    </location>
</feature>
<keyword evidence="8" id="KW-0732">Signal</keyword>
<keyword evidence="11" id="KW-1185">Reference proteome</keyword>
<evidence type="ECO:0000256" key="6">
    <source>
        <dbReference type="ARBA" id="ARBA00023316"/>
    </source>
</evidence>
<dbReference type="AlphaFoldDB" id="A0A858RLP3"/>
<dbReference type="GO" id="GO:0018104">
    <property type="term" value="P:peptidoglycan-protein cross-linking"/>
    <property type="evidence" value="ECO:0007669"/>
    <property type="project" value="TreeGrafter"/>
</dbReference>
<dbReference type="Gene3D" id="2.40.440.10">
    <property type="entry name" value="L,D-transpeptidase catalytic domain-like"/>
    <property type="match status" value="1"/>
</dbReference>
<evidence type="ECO:0000256" key="1">
    <source>
        <dbReference type="ARBA" id="ARBA00004752"/>
    </source>
</evidence>
<keyword evidence="3" id="KW-0808">Transferase</keyword>
<organism evidence="10 11">
    <name type="scientific">Luteolibacter luteus</name>
    <dbReference type="NCBI Taxonomy" id="2728835"/>
    <lineage>
        <taxon>Bacteria</taxon>
        <taxon>Pseudomonadati</taxon>
        <taxon>Verrucomicrobiota</taxon>
        <taxon>Verrucomicrobiia</taxon>
        <taxon>Verrucomicrobiales</taxon>
        <taxon>Verrucomicrobiaceae</taxon>
        <taxon>Luteolibacter</taxon>
    </lineage>
</organism>
<evidence type="ECO:0000259" key="9">
    <source>
        <dbReference type="PROSITE" id="PS52029"/>
    </source>
</evidence>
<dbReference type="SUPFAM" id="SSF141523">
    <property type="entry name" value="L,D-transpeptidase catalytic domain-like"/>
    <property type="match status" value="1"/>
</dbReference>
<dbReference type="PANTHER" id="PTHR30582">
    <property type="entry name" value="L,D-TRANSPEPTIDASE"/>
    <property type="match status" value="1"/>
</dbReference>
<evidence type="ECO:0000256" key="2">
    <source>
        <dbReference type="ARBA" id="ARBA00005992"/>
    </source>
</evidence>
<evidence type="ECO:0000256" key="4">
    <source>
        <dbReference type="ARBA" id="ARBA00022960"/>
    </source>
</evidence>
<comment type="pathway">
    <text evidence="1 7">Cell wall biogenesis; peptidoglycan biosynthesis.</text>
</comment>
<dbReference type="Pfam" id="PF03734">
    <property type="entry name" value="YkuD"/>
    <property type="match status" value="1"/>
</dbReference>
<dbReference type="GO" id="GO:0005576">
    <property type="term" value="C:extracellular region"/>
    <property type="evidence" value="ECO:0007669"/>
    <property type="project" value="TreeGrafter"/>
</dbReference>
<proteinExistence type="inferred from homology"/>
<keyword evidence="6 7" id="KW-0961">Cell wall biogenesis/degradation</keyword>
<dbReference type="UniPathway" id="UPA00219"/>
<gene>
    <name evidence="10" type="ORF">HHL09_21720</name>
</gene>
<reference evidence="10 11" key="1">
    <citation type="submission" date="2020-04" db="EMBL/GenBank/DDBJ databases">
        <title>Luteolibacter sp. G-1-1-1 isolated from soil.</title>
        <authorList>
            <person name="Dahal R.H."/>
        </authorList>
    </citation>
    <scope>NUCLEOTIDE SEQUENCE [LARGE SCALE GENOMIC DNA]</scope>
    <source>
        <strain evidence="10 11">G-1-1-1</strain>
    </source>
</reference>
<dbReference type="GO" id="GO:0071972">
    <property type="term" value="F:peptidoglycan L,D-transpeptidase activity"/>
    <property type="evidence" value="ECO:0007669"/>
    <property type="project" value="TreeGrafter"/>
</dbReference>
<comment type="similarity">
    <text evidence="2">Belongs to the YkuD family.</text>
</comment>
<sequence>MKASLLPIALLPLIAVSCTSLEGTMANMRGESRYMAGYTNKREHDWKSSPIPDDVSYWDGDNMTGPASIRINLTQQKAFFYKGGQLAGVSKISTGKEGRSTPSGTYKVNQKDKWHRSSSYGVFKEKGTDRIVDDDAEAHNEPVPPGCYYEGAPMFNYLNFAPAVGMHTGYLPGYAASHGCVRMPDRMAQKFFDNAQIGTPVTVER</sequence>
<keyword evidence="5 7" id="KW-0573">Peptidoglycan synthesis</keyword>
<protein>
    <submittedName>
        <fullName evidence="10">L,D-transpeptidase family protein</fullName>
    </submittedName>
</protein>
<evidence type="ECO:0000256" key="7">
    <source>
        <dbReference type="PROSITE-ProRule" id="PRU01373"/>
    </source>
</evidence>
<dbReference type="GO" id="GO:0016740">
    <property type="term" value="F:transferase activity"/>
    <property type="evidence" value="ECO:0007669"/>
    <property type="project" value="UniProtKB-KW"/>
</dbReference>
<dbReference type="InterPro" id="IPR050979">
    <property type="entry name" value="LD-transpeptidase"/>
</dbReference>
<dbReference type="GO" id="GO:0071555">
    <property type="term" value="P:cell wall organization"/>
    <property type="evidence" value="ECO:0007669"/>
    <property type="project" value="UniProtKB-UniRule"/>
</dbReference>
<dbReference type="InterPro" id="IPR038063">
    <property type="entry name" value="Transpep_catalytic_dom"/>
</dbReference>